<dbReference type="PATRIC" id="fig|1128398.3.peg.627"/>
<dbReference type="GO" id="GO:0004347">
    <property type="term" value="F:glucose-6-phosphate isomerase activity"/>
    <property type="evidence" value="ECO:0007669"/>
    <property type="project" value="UniProtKB-UniRule"/>
</dbReference>
<comment type="pathway">
    <text evidence="1 8 9">Carbohydrate degradation; glycolysis; D-glyceraldehyde 3-phosphate and glycerone phosphate from D-glucose: step 2/4.</text>
</comment>
<comment type="catalytic activity">
    <reaction evidence="7 8 9">
        <text>alpha-D-glucose 6-phosphate = beta-D-fructose 6-phosphate</text>
        <dbReference type="Rhea" id="RHEA:11816"/>
        <dbReference type="ChEBI" id="CHEBI:57634"/>
        <dbReference type="ChEBI" id="CHEBI:58225"/>
        <dbReference type="EC" id="5.3.1.9"/>
    </reaction>
</comment>
<dbReference type="PROSITE" id="PS00174">
    <property type="entry name" value="P_GLUCOSE_ISOMERASE_2"/>
    <property type="match status" value="1"/>
</dbReference>
<accession>K0AUW2</accession>
<dbReference type="PROSITE" id="PS00765">
    <property type="entry name" value="P_GLUCOSE_ISOMERASE_1"/>
    <property type="match status" value="1"/>
</dbReference>
<reference evidence="10 11" key="1">
    <citation type="journal article" date="2012" name="PLoS ONE">
        <title>The purine-utilizing bacterium Clostridium acidurici 9a: a genome-guided metabolic reconsideration.</title>
        <authorList>
            <person name="Hartwich K."/>
            <person name="Poehlein A."/>
            <person name="Daniel R."/>
        </authorList>
    </citation>
    <scope>NUCLEOTIDE SEQUENCE [LARGE SCALE GENOMIC DNA]</scope>
    <source>
        <strain evidence="11">ATCC 7906 / DSM 604 / BCRC 14475 / CIP 104303 / KCTC 5404 / NCIMB 10678 / 9a</strain>
    </source>
</reference>
<dbReference type="InterPro" id="IPR018189">
    <property type="entry name" value="Phosphoglucose_isomerase_CS"/>
</dbReference>
<evidence type="ECO:0000313" key="11">
    <source>
        <dbReference type="Proteomes" id="UP000006094"/>
    </source>
</evidence>
<comment type="caution">
    <text evidence="8">Lacks conserved residue(s) required for the propagation of feature annotation.</text>
</comment>
<keyword evidence="4 8" id="KW-0963">Cytoplasm</keyword>
<comment type="subcellular location">
    <subcellularLocation>
        <location evidence="8">Cytoplasm</location>
    </subcellularLocation>
</comment>
<dbReference type="InterPro" id="IPR035476">
    <property type="entry name" value="SIS_PGI_1"/>
</dbReference>
<gene>
    <name evidence="10" type="primary">pgiB</name>
    <name evidence="8" type="synonym">pgi</name>
    <name evidence="10" type="ordered locus">Curi_c05940</name>
</gene>
<evidence type="ECO:0000256" key="1">
    <source>
        <dbReference type="ARBA" id="ARBA00004926"/>
    </source>
</evidence>
<evidence type="ECO:0000256" key="2">
    <source>
        <dbReference type="ARBA" id="ARBA00006604"/>
    </source>
</evidence>
<evidence type="ECO:0000256" key="4">
    <source>
        <dbReference type="ARBA" id="ARBA00022490"/>
    </source>
</evidence>
<keyword evidence="6 8" id="KW-0413">Isomerase</keyword>
<protein>
    <recommendedName>
        <fullName evidence="8">Glucose-6-phosphate isomerase</fullName>
        <shortName evidence="8">GPI</shortName>
        <ecNumber evidence="8">5.3.1.9</ecNumber>
    </recommendedName>
    <alternativeName>
        <fullName evidence="8">Phosphoglucose isomerase</fullName>
        <shortName evidence="8">PGI</shortName>
    </alternativeName>
    <alternativeName>
        <fullName evidence="8">Phosphohexose isomerase</fullName>
        <shortName evidence="8">PHI</shortName>
    </alternativeName>
</protein>
<evidence type="ECO:0000313" key="10">
    <source>
        <dbReference type="EMBL" id="AFS77668.1"/>
    </source>
</evidence>
<dbReference type="PANTHER" id="PTHR11469">
    <property type="entry name" value="GLUCOSE-6-PHOSPHATE ISOMERASE"/>
    <property type="match status" value="1"/>
</dbReference>
<dbReference type="UniPathway" id="UPA00109">
    <property type="reaction ID" value="UER00181"/>
</dbReference>
<dbReference type="CDD" id="cd05016">
    <property type="entry name" value="SIS_PGI_2"/>
    <property type="match status" value="1"/>
</dbReference>
<comment type="function">
    <text evidence="8">Catalyzes the reversible isomerization of glucose-6-phosphate to fructose-6-phosphate.</text>
</comment>
<dbReference type="SUPFAM" id="SSF53697">
    <property type="entry name" value="SIS domain"/>
    <property type="match status" value="1"/>
</dbReference>
<dbReference type="GO" id="GO:0005829">
    <property type="term" value="C:cytosol"/>
    <property type="evidence" value="ECO:0007669"/>
    <property type="project" value="TreeGrafter"/>
</dbReference>
<evidence type="ECO:0000256" key="7">
    <source>
        <dbReference type="ARBA" id="ARBA00029321"/>
    </source>
</evidence>
<evidence type="ECO:0000256" key="6">
    <source>
        <dbReference type="ARBA" id="ARBA00023235"/>
    </source>
</evidence>
<comment type="pathway">
    <text evidence="8">Carbohydrate biosynthesis; gluconeogenesis.</text>
</comment>
<name>K0AUW2_GOTA9</name>
<sequence>MRSVEFDYSNSLIKEHEIVALKQQIDIIHDNIHNKVGIGNEYLGWVDYPINYDKKEFEDIKRVSEKIKQDSDIMIVIGIGGSYLGARAVIESLQHSFHDLLPKEKSNNTKILFVGNNLSSTYISELMESIEGKDISLNVISKSGTTTEPAIAFRVLRDYMKKIYGDRAKERIYVTTDKESGSLRQLAIQEGYQTFTIPDDIGGRYSVLTPVGLLPIAVAGVDIDRLMEGAYDAVKEYEEKDLHKNNCYKYAAIRNILNRRGKDIELLATHEFSLHFFSEWWKQLFGETEGKDGRGIFPASICYTTDLHSLGQYIQDGRRNIFETLINIEKPKKEIYMFEDSDNIDELNYLSGKSIDFICKRAMEGTIKAHVSGGVPNLIVNVPKIDEYYIGQLIYFFQKSCAVSGYLLGINPFNQPGVEEYKKNMFDLLEREYI</sequence>
<dbReference type="OrthoDB" id="140919at2"/>
<keyword evidence="5 8" id="KW-0324">Glycolysis</keyword>
<dbReference type="GO" id="GO:0006094">
    <property type="term" value="P:gluconeogenesis"/>
    <property type="evidence" value="ECO:0007669"/>
    <property type="project" value="UniProtKB-UniRule"/>
</dbReference>
<feature type="active site" description="Proton donor" evidence="8">
    <location>
        <position position="287"/>
    </location>
</feature>
<dbReference type="RefSeq" id="WP_014966805.1">
    <property type="nucleotide sequence ID" value="NC_018664.1"/>
</dbReference>
<dbReference type="FunFam" id="3.40.50.10490:FF:000016">
    <property type="entry name" value="Glucose-6-phosphate isomerase"/>
    <property type="match status" value="1"/>
</dbReference>
<dbReference type="AlphaFoldDB" id="K0AUW2"/>
<evidence type="ECO:0000256" key="8">
    <source>
        <dbReference type="HAMAP-Rule" id="MF_00473"/>
    </source>
</evidence>
<dbReference type="InterPro" id="IPR001672">
    <property type="entry name" value="G6P_Isomerase"/>
</dbReference>
<dbReference type="STRING" id="1128398.Curi_c05940"/>
<dbReference type="eggNOG" id="COG0166">
    <property type="taxonomic scope" value="Bacteria"/>
</dbReference>
<dbReference type="GO" id="GO:0048029">
    <property type="term" value="F:monosaccharide binding"/>
    <property type="evidence" value="ECO:0007669"/>
    <property type="project" value="TreeGrafter"/>
</dbReference>
<dbReference type="InterPro" id="IPR046348">
    <property type="entry name" value="SIS_dom_sf"/>
</dbReference>
<dbReference type="InterPro" id="IPR035482">
    <property type="entry name" value="SIS_PGI_2"/>
</dbReference>
<comment type="similarity">
    <text evidence="2 8 9">Belongs to the GPI family.</text>
</comment>
<keyword evidence="11" id="KW-1185">Reference proteome</keyword>
<dbReference type="KEGG" id="cad:Curi_c05940"/>
<dbReference type="HAMAP" id="MF_00473">
    <property type="entry name" value="G6P_isomerase"/>
    <property type="match status" value="1"/>
</dbReference>
<dbReference type="EMBL" id="CP003326">
    <property type="protein sequence ID" value="AFS77668.1"/>
    <property type="molecule type" value="Genomic_DNA"/>
</dbReference>
<dbReference type="GO" id="GO:0006096">
    <property type="term" value="P:glycolytic process"/>
    <property type="evidence" value="ECO:0007669"/>
    <property type="project" value="UniProtKB-UniRule"/>
</dbReference>
<proteinExistence type="inferred from homology"/>
<dbReference type="PRINTS" id="PR00662">
    <property type="entry name" value="G6PISOMERASE"/>
</dbReference>
<dbReference type="HOGENOM" id="CLU_037303_0_1_9"/>
<dbReference type="Gene3D" id="3.40.50.10490">
    <property type="entry name" value="Glucose-6-phosphate isomerase like protein, domain 1"/>
    <property type="match status" value="2"/>
</dbReference>
<dbReference type="NCBIfam" id="NF010697">
    <property type="entry name" value="PRK14097.1"/>
    <property type="match status" value="1"/>
</dbReference>
<dbReference type="GO" id="GO:0097367">
    <property type="term" value="F:carbohydrate derivative binding"/>
    <property type="evidence" value="ECO:0007669"/>
    <property type="project" value="InterPro"/>
</dbReference>
<dbReference type="Proteomes" id="UP000006094">
    <property type="component" value="Chromosome"/>
</dbReference>
<evidence type="ECO:0000256" key="3">
    <source>
        <dbReference type="ARBA" id="ARBA00022432"/>
    </source>
</evidence>
<feature type="active site" evidence="8">
    <location>
        <position position="422"/>
    </location>
</feature>
<dbReference type="UniPathway" id="UPA00138"/>
<keyword evidence="3 8" id="KW-0312">Gluconeogenesis</keyword>
<dbReference type="PANTHER" id="PTHR11469:SF1">
    <property type="entry name" value="GLUCOSE-6-PHOSPHATE ISOMERASE"/>
    <property type="match status" value="1"/>
</dbReference>
<dbReference type="EC" id="5.3.1.9" evidence="8"/>
<dbReference type="PROSITE" id="PS51463">
    <property type="entry name" value="P_GLUCOSE_ISOMERASE_3"/>
    <property type="match status" value="1"/>
</dbReference>
<dbReference type="FunFam" id="3.40.50.10490:FF:000015">
    <property type="entry name" value="Glucose-6-phosphate isomerase"/>
    <property type="match status" value="1"/>
</dbReference>
<evidence type="ECO:0000256" key="5">
    <source>
        <dbReference type="ARBA" id="ARBA00023152"/>
    </source>
</evidence>
<dbReference type="GO" id="GO:0051156">
    <property type="term" value="P:glucose 6-phosphate metabolic process"/>
    <property type="evidence" value="ECO:0007669"/>
    <property type="project" value="TreeGrafter"/>
</dbReference>
<organism evidence="10 11">
    <name type="scientific">Gottschalkia acidurici (strain ATCC 7906 / DSM 604 / BCRC 14475 / CIP 104303 / KCTC 5404 / NCIMB 10678 / 9a)</name>
    <name type="common">Clostridium acidurici</name>
    <dbReference type="NCBI Taxonomy" id="1128398"/>
    <lineage>
        <taxon>Bacteria</taxon>
        <taxon>Bacillati</taxon>
        <taxon>Bacillota</taxon>
        <taxon>Tissierellia</taxon>
        <taxon>Tissierellales</taxon>
        <taxon>Gottschalkiaceae</taxon>
        <taxon>Gottschalkia</taxon>
    </lineage>
</organism>
<dbReference type="Pfam" id="PF00342">
    <property type="entry name" value="PGI"/>
    <property type="match status" value="1"/>
</dbReference>
<dbReference type="CDD" id="cd05015">
    <property type="entry name" value="SIS_PGI_1"/>
    <property type="match status" value="1"/>
</dbReference>
<evidence type="ECO:0000256" key="9">
    <source>
        <dbReference type="RuleBase" id="RU000612"/>
    </source>
</evidence>